<dbReference type="GO" id="GO:0034599">
    <property type="term" value="P:cellular response to oxidative stress"/>
    <property type="evidence" value="ECO:0007669"/>
    <property type="project" value="InterPro"/>
</dbReference>
<protein>
    <submittedName>
        <fullName evidence="8">Prx5</fullName>
    </submittedName>
</protein>
<dbReference type="Gene3D" id="3.40.30.10">
    <property type="entry name" value="Glutaredoxin"/>
    <property type="match status" value="2"/>
</dbReference>
<evidence type="ECO:0000256" key="2">
    <source>
        <dbReference type="ARBA" id="ARBA00010505"/>
    </source>
</evidence>
<proteinExistence type="inferred from homology"/>
<comment type="caution">
    <text evidence="8">The sequence shown here is derived from an EMBL/GenBank/DDBJ whole genome shotgun (WGS) entry which is preliminary data.</text>
</comment>
<evidence type="ECO:0000259" key="7">
    <source>
        <dbReference type="Pfam" id="PF08534"/>
    </source>
</evidence>
<evidence type="ECO:0000256" key="1">
    <source>
        <dbReference type="ARBA" id="ARBA00003330"/>
    </source>
</evidence>
<dbReference type="GO" id="GO:0008379">
    <property type="term" value="F:thioredoxin peroxidase activity"/>
    <property type="evidence" value="ECO:0007669"/>
    <property type="project" value="InterPro"/>
</dbReference>
<dbReference type="GO" id="GO:0042744">
    <property type="term" value="P:hydrogen peroxide catabolic process"/>
    <property type="evidence" value="ECO:0007669"/>
    <property type="project" value="TreeGrafter"/>
</dbReference>
<dbReference type="InterPro" id="IPR013740">
    <property type="entry name" value="Redoxin"/>
</dbReference>
<keyword evidence="4" id="KW-0049">Antioxidant</keyword>
<name>A0A7J7JBC9_BUGNE</name>
<dbReference type="GO" id="GO:0005739">
    <property type="term" value="C:mitochondrion"/>
    <property type="evidence" value="ECO:0007669"/>
    <property type="project" value="TreeGrafter"/>
</dbReference>
<keyword evidence="6" id="KW-0472">Membrane</keyword>
<feature type="transmembrane region" description="Helical" evidence="6">
    <location>
        <begin position="163"/>
        <end position="185"/>
    </location>
</feature>
<comment type="function">
    <text evidence="1">Thiol-specific peroxidase that catalyzes the reduction of hydrogen peroxide and organic hydroperoxides to water and alcohols, respectively. Plays a role in cell protection against oxidative stress by detoxifying peroxides and as sensor of hydrogen peroxide-mediated signaling events.</text>
</comment>
<dbReference type="Pfam" id="PF08534">
    <property type="entry name" value="Redoxin"/>
    <property type="match status" value="1"/>
</dbReference>
<dbReference type="EMBL" id="VXIV02002816">
    <property type="protein sequence ID" value="KAF6022678.1"/>
    <property type="molecule type" value="Genomic_DNA"/>
</dbReference>
<accession>A0A7J7JBC9</accession>
<evidence type="ECO:0000256" key="3">
    <source>
        <dbReference type="ARBA" id="ARBA00022559"/>
    </source>
</evidence>
<organism evidence="8 9">
    <name type="scientific">Bugula neritina</name>
    <name type="common">Brown bryozoan</name>
    <name type="synonym">Sertularia neritina</name>
    <dbReference type="NCBI Taxonomy" id="10212"/>
    <lineage>
        <taxon>Eukaryota</taxon>
        <taxon>Metazoa</taxon>
        <taxon>Spiralia</taxon>
        <taxon>Lophotrochozoa</taxon>
        <taxon>Bryozoa</taxon>
        <taxon>Gymnolaemata</taxon>
        <taxon>Cheilostomatida</taxon>
        <taxon>Flustrina</taxon>
        <taxon>Buguloidea</taxon>
        <taxon>Bugulidae</taxon>
        <taxon>Bugula</taxon>
    </lineage>
</organism>
<dbReference type="InterPro" id="IPR037944">
    <property type="entry name" value="PRX5-like"/>
</dbReference>
<keyword evidence="5" id="KW-0560">Oxidoreductase</keyword>
<dbReference type="SUPFAM" id="SSF52833">
    <property type="entry name" value="Thioredoxin-like"/>
    <property type="match status" value="1"/>
</dbReference>
<dbReference type="AlphaFoldDB" id="A0A7J7JBC9"/>
<reference evidence="8" key="1">
    <citation type="submission" date="2020-06" db="EMBL/GenBank/DDBJ databases">
        <title>Draft genome of Bugula neritina, a colonial animal packing powerful symbionts and potential medicines.</title>
        <authorList>
            <person name="Rayko M."/>
        </authorList>
    </citation>
    <scope>NUCLEOTIDE SEQUENCE [LARGE SCALE GENOMIC DNA]</scope>
    <source>
        <strain evidence="8">Kwan_BN1</strain>
    </source>
</reference>
<keyword evidence="3" id="KW-0575">Peroxidase</keyword>
<dbReference type="InterPro" id="IPR036249">
    <property type="entry name" value="Thioredoxin-like_sf"/>
</dbReference>
<evidence type="ECO:0000313" key="9">
    <source>
        <dbReference type="Proteomes" id="UP000593567"/>
    </source>
</evidence>
<dbReference type="PANTHER" id="PTHR10430">
    <property type="entry name" value="PEROXIREDOXIN"/>
    <property type="match status" value="1"/>
</dbReference>
<keyword evidence="6" id="KW-0812">Transmembrane</keyword>
<dbReference type="GO" id="GO:0005777">
    <property type="term" value="C:peroxisome"/>
    <property type="evidence" value="ECO:0007669"/>
    <property type="project" value="TreeGrafter"/>
</dbReference>
<keyword evidence="6" id="KW-1133">Transmembrane helix</keyword>
<evidence type="ECO:0000256" key="4">
    <source>
        <dbReference type="ARBA" id="ARBA00022862"/>
    </source>
</evidence>
<dbReference type="PANTHER" id="PTHR10430:SF16">
    <property type="entry name" value="PEROXIREDOXIN-5, MITOCHONDRIAL"/>
    <property type="match status" value="1"/>
</dbReference>
<dbReference type="OrthoDB" id="1882547at2759"/>
<comment type="similarity">
    <text evidence="2">Belongs to the peroxiredoxin family. Prx5 subfamily.</text>
</comment>
<sequence>MISVRSLSITQLFHQSQTVRALANRSFSSTSSLYVKTHLPGYIEKAVDLGAAGAEVIACVSVNDAFVMSAWGEAMKAEGKVRMLADAGAEFTKVTGQPFTELCYSLVVLSLVVLSLVVLSLVVLSLVVLSLVVPSLVVPSLVVLSLVVLSLVVLSLVVLSLVVLSLVVLSLVVLSLVVLSLAVGLDKDIPPLGGVRSQRYSMIVEDGVVKALNVEPDGTGLTCSLAPNLQEQLSKM</sequence>
<gene>
    <name evidence="8" type="ORF">EB796_019008</name>
</gene>
<dbReference type="Proteomes" id="UP000593567">
    <property type="component" value="Unassembled WGS sequence"/>
</dbReference>
<evidence type="ECO:0000313" key="8">
    <source>
        <dbReference type="EMBL" id="KAF6022678.1"/>
    </source>
</evidence>
<feature type="transmembrane region" description="Helical" evidence="6">
    <location>
        <begin position="104"/>
        <end position="129"/>
    </location>
</feature>
<feature type="domain" description="Redoxin" evidence="7">
    <location>
        <begin position="36"/>
        <end position="100"/>
    </location>
</feature>
<evidence type="ECO:0000256" key="5">
    <source>
        <dbReference type="ARBA" id="ARBA00023002"/>
    </source>
</evidence>
<feature type="transmembrane region" description="Helical" evidence="6">
    <location>
        <begin position="136"/>
        <end position="157"/>
    </location>
</feature>
<keyword evidence="9" id="KW-1185">Reference proteome</keyword>
<evidence type="ECO:0000256" key="6">
    <source>
        <dbReference type="SAM" id="Phobius"/>
    </source>
</evidence>
<dbReference type="GO" id="GO:0045454">
    <property type="term" value="P:cell redox homeostasis"/>
    <property type="evidence" value="ECO:0007669"/>
    <property type="project" value="TreeGrafter"/>
</dbReference>